<accession>A0A1Q9DZH2</accession>
<dbReference type="InterPro" id="IPR043502">
    <property type="entry name" value="DNA/RNA_pol_sf"/>
</dbReference>
<gene>
    <name evidence="1" type="ORF">AK812_SmicGene16753</name>
</gene>
<dbReference type="PANTHER" id="PTHR19446">
    <property type="entry name" value="REVERSE TRANSCRIPTASES"/>
    <property type="match status" value="1"/>
</dbReference>
<comment type="caution">
    <text evidence="1">The sequence shown here is derived from an EMBL/GenBank/DDBJ whole genome shotgun (WGS) entry which is preliminary data.</text>
</comment>
<evidence type="ECO:0000313" key="1">
    <source>
        <dbReference type="EMBL" id="OLQ00571.1"/>
    </source>
</evidence>
<dbReference type="InterPro" id="IPR036691">
    <property type="entry name" value="Endo/exonu/phosph_ase_sf"/>
</dbReference>
<dbReference type="InterPro" id="IPR005135">
    <property type="entry name" value="Endo/exonuclease/phosphatase"/>
</dbReference>
<dbReference type="Pfam" id="PF00078">
    <property type="entry name" value="RVT_1"/>
    <property type="match status" value="1"/>
</dbReference>
<dbReference type="PROSITE" id="PS50878">
    <property type="entry name" value="RT_POL"/>
    <property type="match status" value="1"/>
</dbReference>
<keyword evidence="1" id="KW-0548">Nucleotidyltransferase</keyword>
<keyword evidence="2" id="KW-1185">Reference proteome</keyword>
<dbReference type="Proteomes" id="UP000186817">
    <property type="component" value="Unassembled WGS sequence"/>
</dbReference>
<protein>
    <submittedName>
        <fullName evidence="1">LINE-1 reverse transcriptase-like</fullName>
    </submittedName>
</protein>
<sequence length="870" mass="95472">MGVTKVAAIHDHMRAFPCQVMCLQEVDINTASVATWMDAWRAHGYHASLGVGSGGLHRTAVLSRAPGQPIRLPSVGDQSRYSAVALEFQFHSGVRKVVVVSVYGFASDCEAAANYAEEVVLAVRGLGMEWLLLGDFNVAVDEAPMARRLATGWAEPLDSAFMTEGPLPGTAGGHRRLDYGLSAGRLRPVALRHAGGVGNHTAVSYEFSFTDPSGCSAPARAPLGHAEVSEAAWAGHWDAPQFRNFLAAKDVDAAWCMLSNAAEAALGGVSRGVVARSAPWSPQGAKPRSKAANGFESLGLVRLRRFSRRLAHGTVEEAARLELEAGFARWRSSLSGSTKKQTAWIKRRASLRTGLANPRWSEAEELRRTAIHPVEVIRRAEGEWCPRWTAGAAEESPVRELLSELVPPPPGAASKMRGKACGPDGWEAHHFLLLPGTFWRALGDLWQCAFDNATLPARWREARVALVPKQTGGCRPISVLSVAYRLGAALLVRDMREWANEWLGHRMLGGVHRRSTRDVFLRIIEASDDPSVVFVGQDVSKFYDSLFINFVQGVLSEQWRLFSTGSWVGAKWHPATRGLAQGDPMSPLLAAAVMSVWTGTVARSTCEAVTFVDDRSFWGRSLNALSQAKRLSDRVDRAFQFRCDATKCQVASTGGAIGHQAAALFGYEHSSEFETLGVRFYLRPGCVPMLARYSFEVADVRLQCINVVATGLPMQASFIRSLVLPLVLWAGAMASIEKEQLHQLRRAVVASVNHQNACDTPALLLWEVLGWDCDPVFARKWSALRAAIAIACQPPCWLEDASIQFVRGAGQRCCRWPRQCELGWWTSATGDIIGRRDECGRLRTFHLGYDSELILKQWLIDWHRRASLPG</sequence>
<dbReference type="OrthoDB" id="1934719at2759"/>
<dbReference type="EMBL" id="LSRX01000323">
    <property type="protein sequence ID" value="OLQ00571.1"/>
    <property type="molecule type" value="Genomic_DNA"/>
</dbReference>
<dbReference type="AlphaFoldDB" id="A0A1Q9DZH2"/>
<organism evidence="1 2">
    <name type="scientific">Symbiodinium microadriaticum</name>
    <name type="common">Dinoflagellate</name>
    <name type="synonym">Zooxanthella microadriatica</name>
    <dbReference type="NCBI Taxonomy" id="2951"/>
    <lineage>
        <taxon>Eukaryota</taxon>
        <taxon>Sar</taxon>
        <taxon>Alveolata</taxon>
        <taxon>Dinophyceae</taxon>
        <taxon>Suessiales</taxon>
        <taxon>Symbiodiniaceae</taxon>
        <taxon>Symbiodinium</taxon>
    </lineage>
</organism>
<dbReference type="GO" id="GO:0003964">
    <property type="term" value="F:RNA-directed DNA polymerase activity"/>
    <property type="evidence" value="ECO:0007669"/>
    <property type="project" value="UniProtKB-KW"/>
</dbReference>
<evidence type="ECO:0000313" key="2">
    <source>
        <dbReference type="Proteomes" id="UP000186817"/>
    </source>
</evidence>
<dbReference type="Pfam" id="PF03372">
    <property type="entry name" value="Exo_endo_phos"/>
    <property type="match status" value="1"/>
</dbReference>
<proteinExistence type="predicted"/>
<dbReference type="InterPro" id="IPR000477">
    <property type="entry name" value="RT_dom"/>
</dbReference>
<reference evidence="1 2" key="1">
    <citation type="submission" date="2016-02" db="EMBL/GenBank/DDBJ databases">
        <title>Genome analysis of coral dinoflagellate symbionts highlights evolutionary adaptations to a symbiotic lifestyle.</title>
        <authorList>
            <person name="Aranda M."/>
            <person name="Li Y."/>
            <person name="Liew Y.J."/>
            <person name="Baumgarten S."/>
            <person name="Simakov O."/>
            <person name="Wilson M."/>
            <person name="Piel J."/>
            <person name="Ashoor H."/>
            <person name="Bougouffa S."/>
            <person name="Bajic V.B."/>
            <person name="Ryu T."/>
            <person name="Ravasi T."/>
            <person name="Bayer T."/>
            <person name="Micklem G."/>
            <person name="Kim H."/>
            <person name="Bhak J."/>
            <person name="Lajeunesse T.C."/>
            <person name="Voolstra C.R."/>
        </authorList>
    </citation>
    <scope>NUCLEOTIDE SEQUENCE [LARGE SCALE GENOMIC DNA]</scope>
    <source>
        <strain evidence="1 2">CCMP2467</strain>
    </source>
</reference>
<dbReference type="SUPFAM" id="SSF56672">
    <property type="entry name" value="DNA/RNA polymerases"/>
    <property type="match status" value="1"/>
</dbReference>
<dbReference type="SUPFAM" id="SSF56219">
    <property type="entry name" value="DNase I-like"/>
    <property type="match status" value="1"/>
</dbReference>
<keyword evidence="1" id="KW-0695">RNA-directed DNA polymerase</keyword>
<name>A0A1Q9DZH2_SYMMI</name>
<dbReference type="Gene3D" id="3.60.10.10">
    <property type="entry name" value="Endonuclease/exonuclease/phosphatase"/>
    <property type="match status" value="1"/>
</dbReference>
<keyword evidence="1" id="KW-0808">Transferase</keyword>